<evidence type="ECO:0000259" key="1">
    <source>
        <dbReference type="Pfam" id="PF14534"/>
    </source>
</evidence>
<dbReference type="Gene3D" id="3.10.450.50">
    <property type="match status" value="1"/>
</dbReference>
<feature type="domain" description="DUF4440" evidence="1">
    <location>
        <begin position="31"/>
        <end position="129"/>
    </location>
</feature>
<evidence type="ECO:0000313" key="3">
    <source>
        <dbReference type="Proteomes" id="UP001177023"/>
    </source>
</evidence>
<sequence>MAVGFIPTIPGQYHTCTMSFTETQARSKLEDAVNDYIKKLNNGEWEALEEFYHPQGVMIETGKSCLWGRKDIGKSLMNMATECGKTTMTISNGHYEGVGNYVIFETDFCFHTEKAGDLKGHYVQIWRLYVGRYVIYHDEYALL</sequence>
<dbReference type="InterPro" id="IPR027843">
    <property type="entry name" value="DUF4440"/>
</dbReference>
<organism evidence="2 3">
    <name type="scientific">Mesorhabditis spiculigera</name>
    <dbReference type="NCBI Taxonomy" id="96644"/>
    <lineage>
        <taxon>Eukaryota</taxon>
        <taxon>Metazoa</taxon>
        <taxon>Ecdysozoa</taxon>
        <taxon>Nematoda</taxon>
        <taxon>Chromadorea</taxon>
        <taxon>Rhabditida</taxon>
        <taxon>Rhabditina</taxon>
        <taxon>Rhabditomorpha</taxon>
        <taxon>Rhabditoidea</taxon>
        <taxon>Rhabditidae</taxon>
        <taxon>Mesorhabditinae</taxon>
        <taxon>Mesorhabditis</taxon>
    </lineage>
</organism>
<comment type="caution">
    <text evidence="2">The sequence shown here is derived from an EMBL/GenBank/DDBJ whole genome shotgun (WGS) entry which is preliminary data.</text>
</comment>
<dbReference type="PANTHER" id="PTHR31664:SF4">
    <property type="entry name" value="DUF4440 DOMAIN-CONTAINING PROTEIN"/>
    <property type="match status" value="1"/>
</dbReference>
<name>A0AA36D3K5_9BILA</name>
<feature type="non-terminal residue" evidence="2">
    <location>
        <position position="1"/>
    </location>
</feature>
<proteinExistence type="predicted"/>
<dbReference type="AlphaFoldDB" id="A0AA36D3K5"/>
<evidence type="ECO:0000313" key="2">
    <source>
        <dbReference type="EMBL" id="CAJ0580076.1"/>
    </source>
</evidence>
<dbReference type="PANTHER" id="PTHR31664">
    <property type="entry name" value="PROTEIN CBG16427"/>
    <property type="match status" value="1"/>
</dbReference>
<keyword evidence="3" id="KW-1185">Reference proteome</keyword>
<dbReference type="InterPro" id="IPR032710">
    <property type="entry name" value="NTF2-like_dom_sf"/>
</dbReference>
<reference evidence="2" key="1">
    <citation type="submission" date="2023-06" db="EMBL/GenBank/DDBJ databases">
        <authorList>
            <person name="Delattre M."/>
        </authorList>
    </citation>
    <scope>NUCLEOTIDE SEQUENCE</scope>
    <source>
        <strain evidence="2">AF72</strain>
    </source>
</reference>
<accession>A0AA36D3K5</accession>
<dbReference type="Proteomes" id="UP001177023">
    <property type="component" value="Unassembled WGS sequence"/>
</dbReference>
<dbReference type="Pfam" id="PF14534">
    <property type="entry name" value="DUF4440"/>
    <property type="match status" value="1"/>
</dbReference>
<dbReference type="EMBL" id="CATQJA010002659">
    <property type="protein sequence ID" value="CAJ0580076.1"/>
    <property type="molecule type" value="Genomic_DNA"/>
</dbReference>
<protein>
    <recommendedName>
        <fullName evidence="1">DUF4440 domain-containing protein</fullName>
    </recommendedName>
</protein>
<gene>
    <name evidence="2" type="ORF">MSPICULIGERA_LOCUS18279</name>
</gene>
<dbReference type="SUPFAM" id="SSF54427">
    <property type="entry name" value="NTF2-like"/>
    <property type="match status" value="1"/>
</dbReference>